<comment type="caution">
    <text evidence="2">The sequence shown here is derived from an EMBL/GenBank/DDBJ whole genome shotgun (WGS) entry which is preliminary data.</text>
</comment>
<protein>
    <recommendedName>
        <fullName evidence="4">Helix-turn-helix domain protein</fullName>
    </recommendedName>
</protein>
<dbReference type="EMBL" id="SJPG01000001">
    <property type="protein sequence ID" value="TWT59702.1"/>
    <property type="molecule type" value="Genomic_DNA"/>
</dbReference>
<feature type="region of interest" description="Disordered" evidence="1">
    <location>
        <begin position="59"/>
        <end position="90"/>
    </location>
</feature>
<feature type="compositionally biased region" description="Polar residues" evidence="1">
    <location>
        <begin position="59"/>
        <end position="77"/>
    </location>
</feature>
<accession>A0A5C5XCQ9</accession>
<dbReference type="AlphaFoldDB" id="A0A5C5XCQ9"/>
<name>A0A5C5XCQ9_9PLAN</name>
<evidence type="ECO:0008006" key="4">
    <source>
        <dbReference type="Google" id="ProtNLM"/>
    </source>
</evidence>
<evidence type="ECO:0000256" key="1">
    <source>
        <dbReference type="SAM" id="MobiDB-lite"/>
    </source>
</evidence>
<evidence type="ECO:0000313" key="2">
    <source>
        <dbReference type="EMBL" id="TWT59702.1"/>
    </source>
</evidence>
<reference evidence="2 3" key="1">
    <citation type="submission" date="2019-02" db="EMBL/GenBank/DDBJ databases">
        <title>Deep-cultivation of Planctomycetes and their phenomic and genomic characterization uncovers novel biology.</title>
        <authorList>
            <person name="Wiegand S."/>
            <person name="Jogler M."/>
            <person name="Boedeker C."/>
            <person name="Pinto D."/>
            <person name="Vollmers J."/>
            <person name="Rivas-Marin E."/>
            <person name="Kohn T."/>
            <person name="Peeters S.H."/>
            <person name="Heuer A."/>
            <person name="Rast P."/>
            <person name="Oberbeckmann S."/>
            <person name="Bunk B."/>
            <person name="Jeske O."/>
            <person name="Meyerdierks A."/>
            <person name="Storesund J.E."/>
            <person name="Kallscheuer N."/>
            <person name="Luecker S."/>
            <person name="Lage O.M."/>
            <person name="Pohl T."/>
            <person name="Merkel B.J."/>
            <person name="Hornburger P."/>
            <person name="Mueller R.-W."/>
            <person name="Bruemmer F."/>
            <person name="Labrenz M."/>
            <person name="Spormann A.M."/>
            <person name="Op Den Camp H."/>
            <person name="Overmann J."/>
            <person name="Amann R."/>
            <person name="Jetten M.S.M."/>
            <person name="Mascher T."/>
            <person name="Medema M.H."/>
            <person name="Devos D.P."/>
            <person name="Kaster A.-K."/>
            <person name="Ovreas L."/>
            <person name="Rohde M."/>
            <person name="Galperin M.Y."/>
            <person name="Jogler C."/>
        </authorList>
    </citation>
    <scope>NUCLEOTIDE SEQUENCE [LARGE SCALE GENOMIC DNA]</scope>
    <source>
        <strain evidence="2 3">Pan54</strain>
    </source>
</reference>
<gene>
    <name evidence="2" type="ORF">Pan54_04120</name>
</gene>
<proteinExistence type="predicted"/>
<evidence type="ECO:0000313" key="3">
    <source>
        <dbReference type="Proteomes" id="UP000316095"/>
    </source>
</evidence>
<dbReference type="Proteomes" id="UP000316095">
    <property type="component" value="Unassembled WGS sequence"/>
</dbReference>
<keyword evidence="3" id="KW-1185">Reference proteome</keyword>
<organism evidence="2 3">
    <name type="scientific">Rubinisphaera italica</name>
    <dbReference type="NCBI Taxonomy" id="2527969"/>
    <lineage>
        <taxon>Bacteria</taxon>
        <taxon>Pseudomonadati</taxon>
        <taxon>Planctomycetota</taxon>
        <taxon>Planctomycetia</taxon>
        <taxon>Planctomycetales</taxon>
        <taxon>Planctomycetaceae</taxon>
        <taxon>Rubinisphaera</taxon>
    </lineage>
</organism>
<sequence>MKSAQNSSSFFSINEFVAKTGMSLSTVHRRIHNGDIQTYQPGGPKTRILIPAEELNTSYSHRSSTESALLNDRLQTANKKRGPKPRWQNN</sequence>